<sequence>MQLTGLPSAREIQLLKAHGIHLGDYVGGYAYYALLDGSATLPSLGRGNRLTSVVALRPEWKLNDALQGGTLPEYAKAGAGGAKVVIRYAPNAKPQQVSESLARLGLRGIEVVEQFRAAYAEMLLAVSTEVASLPWVLTVGLYPAPPSLSNREGRIIGRASVLNTPAVYGGRGLEGKGVRIGIGDANVTSHVDFGNRVHVQEYEYANDHGTHVAGSILGAGLLPPDARGMAPRLRRGATTSTCRRMA</sequence>
<dbReference type="InterPro" id="IPR036852">
    <property type="entry name" value="Peptidase_S8/S53_dom_sf"/>
</dbReference>
<evidence type="ECO:0008006" key="3">
    <source>
        <dbReference type="Google" id="ProtNLM"/>
    </source>
</evidence>
<gene>
    <name evidence="1" type="ORF">AL399_07775</name>
</gene>
<organism evidence="1 2">
    <name type="scientific">Candidatus [Bacteroides] periocalifornicus</name>
    <dbReference type="NCBI Taxonomy" id="1702214"/>
    <lineage>
        <taxon>Bacteria</taxon>
        <taxon>Pseudomonadati</taxon>
        <taxon>Bacteroidota</taxon>
    </lineage>
</organism>
<evidence type="ECO:0000313" key="1">
    <source>
        <dbReference type="EMBL" id="KQM08354.1"/>
    </source>
</evidence>
<dbReference type="InterPro" id="IPR022398">
    <property type="entry name" value="Peptidase_S8_His-AS"/>
</dbReference>
<dbReference type="EMBL" id="LIIK01000043">
    <property type="protein sequence ID" value="KQM08354.1"/>
    <property type="molecule type" value="Genomic_DNA"/>
</dbReference>
<evidence type="ECO:0000313" key="2">
    <source>
        <dbReference type="Proteomes" id="UP000054172"/>
    </source>
</evidence>
<reference evidence="1" key="1">
    <citation type="submission" date="2015-08" db="EMBL/GenBank/DDBJ databases">
        <title>Candidatus Bacteriodes Periocalifornicus.</title>
        <authorList>
            <person name="McLean J.S."/>
            <person name="Kelley S."/>
        </authorList>
    </citation>
    <scope>NUCLEOTIDE SEQUENCE [LARGE SCALE GENOMIC DNA]</scope>
    <source>
        <strain evidence="1">12B</strain>
    </source>
</reference>
<dbReference type="PATRIC" id="fig|1702214.3.peg.1399"/>
<comment type="caution">
    <text evidence="1">The sequence shown here is derived from an EMBL/GenBank/DDBJ whole genome shotgun (WGS) entry which is preliminary data.</text>
</comment>
<keyword evidence="2" id="KW-1185">Reference proteome</keyword>
<dbReference type="SUPFAM" id="SSF52743">
    <property type="entry name" value="Subtilisin-like"/>
    <property type="match status" value="1"/>
</dbReference>
<dbReference type="Gene3D" id="3.40.50.200">
    <property type="entry name" value="Peptidase S8/S53 domain"/>
    <property type="match status" value="1"/>
</dbReference>
<dbReference type="AlphaFoldDB" id="A0A0Q4B381"/>
<dbReference type="GO" id="GO:0004252">
    <property type="term" value="F:serine-type endopeptidase activity"/>
    <property type="evidence" value="ECO:0007669"/>
    <property type="project" value="InterPro"/>
</dbReference>
<dbReference type="Proteomes" id="UP000054172">
    <property type="component" value="Unassembled WGS sequence"/>
</dbReference>
<proteinExistence type="predicted"/>
<name>A0A0Q4B381_9BACT</name>
<dbReference type="PROSITE" id="PS00137">
    <property type="entry name" value="SUBTILASE_HIS"/>
    <property type="match status" value="1"/>
</dbReference>
<dbReference type="GO" id="GO:0006508">
    <property type="term" value="P:proteolysis"/>
    <property type="evidence" value="ECO:0007669"/>
    <property type="project" value="InterPro"/>
</dbReference>
<accession>A0A0Q4B381</accession>
<protein>
    <recommendedName>
        <fullName evidence="3">Peptidase S8/S53 domain-containing protein</fullName>
    </recommendedName>
</protein>
<dbReference type="STRING" id="1702214.AL399_07775"/>